<keyword evidence="2" id="KW-1185">Reference proteome</keyword>
<reference evidence="1 2" key="1">
    <citation type="journal article" date="2023" name="Plants (Basel)">
        <title>Bridging the Gap: Combining Genomics and Transcriptomics Approaches to Understand Stylosanthes scabra, an Orphan Legume from the Brazilian Caatinga.</title>
        <authorList>
            <person name="Ferreira-Neto J.R.C."/>
            <person name="da Silva M.D."/>
            <person name="Binneck E."/>
            <person name="de Melo N.F."/>
            <person name="da Silva R.H."/>
            <person name="de Melo A.L.T.M."/>
            <person name="Pandolfi V."/>
            <person name="Bustamante F.O."/>
            <person name="Brasileiro-Vidal A.C."/>
            <person name="Benko-Iseppon A.M."/>
        </authorList>
    </citation>
    <scope>NUCLEOTIDE SEQUENCE [LARGE SCALE GENOMIC DNA]</scope>
    <source>
        <tissue evidence="1">Leaves</tissue>
    </source>
</reference>
<gene>
    <name evidence="1" type="ORF">PIB30_041160</name>
</gene>
<organism evidence="1 2">
    <name type="scientific">Stylosanthes scabra</name>
    <dbReference type="NCBI Taxonomy" id="79078"/>
    <lineage>
        <taxon>Eukaryota</taxon>
        <taxon>Viridiplantae</taxon>
        <taxon>Streptophyta</taxon>
        <taxon>Embryophyta</taxon>
        <taxon>Tracheophyta</taxon>
        <taxon>Spermatophyta</taxon>
        <taxon>Magnoliopsida</taxon>
        <taxon>eudicotyledons</taxon>
        <taxon>Gunneridae</taxon>
        <taxon>Pentapetalae</taxon>
        <taxon>rosids</taxon>
        <taxon>fabids</taxon>
        <taxon>Fabales</taxon>
        <taxon>Fabaceae</taxon>
        <taxon>Papilionoideae</taxon>
        <taxon>50 kb inversion clade</taxon>
        <taxon>dalbergioids sensu lato</taxon>
        <taxon>Dalbergieae</taxon>
        <taxon>Pterocarpus clade</taxon>
        <taxon>Stylosanthes</taxon>
    </lineage>
</organism>
<evidence type="ECO:0000313" key="2">
    <source>
        <dbReference type="Proteomes" id="UP001341840"/>
    </source>
</evidence>
<dbReference type="EMBL" id="JASCZI010121055">
    <property type="protein sequence ID" value="MED6159310.1"/>
    <property type="molecule type" value="Genomic_DNA"/>
</dbReference>
<dbReference type="Proteomes" id="UP001341840">
    <property type="component" value="Unassembled WGS sequence"/>
</dbReference>
<evidence type="ECO:0000313" key="1">
    <source>
        <dbReference type="EMBL" id="MED6159310.1"/>
    </source>
</evidence>
<comment type="caution">
    <text evidence="1">The sequence shown here is derived from an EMBL/GenBank/DDBJ whole genome shotgun (WGS) entry which is preliminary data.</text>
</comment>
<name>A0ABU6UFB6_9FABA</name>
<sequence>MKYEALASLLIITHHNFRRQPSTTPPFVLAGLVFAVRPRRRRSRLQTSRQFENVSVICTVAINKWQGHDRKTHAVVEAAEDQTQSPKNLRLRLILLLPPCKSVKGCHGIGSHKNGWDLENWQLERFADRSGFQNLGFSFQHPSRYIASSPPASQPSRWPFLSPPLSPLALHAFLPSAVVCPVTGSVFLQDEEMYAQEDIC</sequence>
<proteinExistence type="predicted"/>
<protein>
    <submittedName>
        <fullName evidence="1">Uncharacterized protein</fullName>
    </submittedName>
</protein>
<accession>A0ABU6UFB6</accession>